<evidence type="ECO:0000256" key="1">
    <source>
        <dbReference type="SAM" id="Coils"/>
    </source>
</evidence>
<sequence>MSAAKFEKSLAALERRMREEMKMEVASLAQRVYDLEEELRQGGRSATKEVQIIPTQEEILLPGTAFSDVLPEKEDTPKGKDATPDGQWMMEAANDRRMRVRPTIVEPEVEEEDDEEPIPFAETVWNVALVLGFTGAGWVDIILALILALTSTFMQILFVLVLLSPSFLGEPFESEIAVARSWRANIAHDSKYKDLAETSLASRVCNGDGSLIQSTVQANLLREIDGYLGISALAPFEPSNLQPGTILSGLCILLWCIYLCREFRAIWVSIEAALQIPRAHVTIFKTGRFVTITWRRLGVYLTLRLARTVVATCLLYAGMQWLARTTNIADLILNAVALGAILEIDEMIFASLLPKKIQVAIYELEAINVKYSRTKSQLEGFFIFVMVFVLALTPLLLWVMPLQQAMIAVKKEYCEHNQDFVMAFNEEQQLPIGVRTVPFANLSDSFSLGELAVGEHAKGNLANMSVAKYISFAADTDRAVRLKPLAKLCMQYLLV</sequence>
<keyword evidence="2" id="KW-0812">Transmembrane</keyword>
<feature type="coiled-coil region" evidence="1">
    <location>
        <begin position="3"/>
        <end position="38"/>
    </location>
</feature>
<reference evidence="3" key="1">
    <citation type="submission" date="2021-02" db="EMBL/GenBank/DDBJ databases">
        <authorList>
            <person name="Dougan E. K."/>
            <person name="Rhodes N."/>
            <person name="Thang M."/>
            <person name="Chan C."/>
        </authorList>
    </citation>
    <scope>NUCLEOTIDE SEQUENCE</scope>
</reference>
<evidence type="ECO:0000313" key="4">
    <source>
        <dbReference type="Proteomes" id="UP000604046"/>
    </source>
</evidence>
<keyword evidence="2" id="KW-1133">Transmembrane helix</keyword>
<comment type="caution">
    <text evidence="3">The sequence shown here is derived from an EMBL/GenBank/DDBJ whole genome shotgun (WGS) entry which is preliminary data.</text>
</comment>
<keyword evidence="2" id="KW-0472">Membrane</keyword>
<evidence type="ECO:0000256" key="2">
    <source>
        <dbReference type="SAM" id="Phobius"/>
    </source>
</evidence>
<accession>A0A812MUL6</accession>
<feature type="transmembrane region" description="Helical" evidence="2">
    <location>
        <begin position="380"/>
        <end position="400"/>
    </location>
</feature>
<proteinExistence type="predicted"/>
<name>A0A812MUL6_9DINO</name>
<feature type="transmembrane region" description="Helical" evidence="2">
    <location>
        <begin position="141"/>
        <end position="163"/>
    </location>
</feature>
<evidence type="ECO:0000313" key="3">
    <source>
        <dbReference type="EMBL" id="CAE7274679.1"/>
    </source>
</evidence>
<feature type="transmembrane region" description="Helical" evidence="2">
    <location>
        <begin position="241"/>
        <end position="260"/>
    </location>
</feature>
<protein>
    <submittedName>
        <fullName evidence="3">Uncharacterized protein</fullName>
    </submittedName>
</protein>
<dbReference type="Proteomes" id="UP000604046">
    <property type="component" value="Unassembled WGS sequence"/>
</dbReference>
<keyword evidence="4" id="KW-1185">Reference proteome</keyword>
<organism evidence="3 4">
    <name type="scientific">Symbiodinium natans</name>
    <dbReference type="NCBI Taxonomy" id="878477"/>
    <lineage>
        <taxon>Eukaryota</taxon>
        <taxon>Sar</taxon>
        <taxon>Alveolata</taxon>
        <taxon>Dinophyceae</taxon>
        <taxon>Suessiales</taxon>
        <taxon>Symbiodiniaceae</taxon>
        <taxon>Symbiodinium</taxon>
    </lineage>
</organism>
<keyword evidence="1" id="KW-0175">Coiled coil</keyword>
<dbReference type="EMBL" id="CAJNDS010001724">
    <property type="protein sequence ID" value="CAE7274679.1"/>
    <property type="molecule type" value="Genomic_DNA"/>
</dbReference>
<dbReference type="AlphaFoldDB" id="A0A812MUL6"/>
<gene>
    <name evidence="3" type="ORF">SNAT2548_LOCUS14572</name>
</gene>